<dbReference type="CDD" id="cd04301">
    <property type="entry name" value="NAT_SF"/>
    <property type="match status" value="1"/>
</dbReference>
<accession>A0ABT4X9R7</accession>
<gene>
    <name evidence="4" type="ORF">PH586_01380</name>
</gene>
<name>A0ABT4X9R7_9PSED</name>
<proteinExistence type="predicted"/>
<keyword evidence="1" id="KW-0808">Transferase</keyword>
<evidence type="ECO:0000313" key="4">
    <source>
        <dbReference type="EMBL" id="MDA7085041.1"/>
    </source>
</evidence>
<dbReference type="InterPro" id="IPR000182">
    <property type="entry name" value="GNAT_dom"/>
</dbReference>
<dbReference type="PROSITE" id="PS51186">
    <property type="entry name" value="GNAT"/>
    <property type="match status" value="1"/>
</dbReference>
<keyword evidence="5" id="KW-1185">Reference proteome</keyword>
<comment type="caution">
    <text evidence="4">The sequence shown here is derived from an EMBL/GenBank/DDBJ whole genome shotgun (WGS) entry which is preliminary data.</text>
</comment>
<sequence>MNQPATLSHRPASAADLSAIVAFPQSAEELFFAYPKANWPLSVGQLAAAMAERRDSTVVLLNGQVAGFANFYQWQHADFCALGNLMVAPWARGQGVASYLLTVMEQLARDHYKATRMQVACFNANSAGLLLYPKHGYQLSGVVERRDAHGARVALIQFGKALQGNSPAV</sequence>
<dbReference type="PANTHER" id="PTHR43877">
    <property type="entry name" value="AMINOALKYLPHOSPHONATE N-ACETYLTRANSFERASE-RELATED-RELATED"/>
    <property type="match status" value="1"/>
</dbReference>
<dbReference type="Gene3D" id="3.40.630.30">
    <property type="match status" value="1"/>
</dbReference>
<dbReference type="PANTHER" id="PTHR43877:SF2">
    <property type="entry name" value="AMINOALKYLPHOSPHONATE N-ACETYLTRANSFERASE-RELATED"/>
    <property type="match status" value="1"/>
</dbReference>
<dbReference type="InterPro" id="IPR050832">
    <property type="entry name" value="Bact_Acetyltransf"/>
</dbReference>
<dbReference type="RefSeq" id="WP_271345980.1">
    <property type="nucleotide sequence ID" value="NZ_JAQJZJ010000001.1"/>
</dbReference>
<feature type="domain" description="N-acetyltransferase" evidence="3">
    <location>
        <begin position="7"/>
        <end position="160"/>
    </location>
</feature>
<dbReference type="Pfam" id="PF00583">
    <property type="entry name" value="Acetyltransf_1"/>
    <property type="match status" value="1"/>
</dbReference>
<evidence type="ECO:0000313" key="5">
    <source>
        <dbReference type="Proteomes" id="UP001212042"/>
    </source>
</evidence>
<reference evidence="4 5" key="1">
    <citation type="submission" date="2023-01" db="EMBL/GenBank/DDBJ databases">
        <title>Pseudomonas SA3-5T sp. nov., isolated from tidal flat sediment.</title>
        <authorList>
            <person name="Kim H.S."/>
            <person name="Kim J.-S."/>
            <person name="Suh M.K."/>
            <person name="Eom M.K."/>
            <person name="Lee J.-S."/>
        </authorList>
    </citation>
    <scope>NUCLEOTIDE SEQUENCE [LARGE SCALE GENOMIC DNA]</scope>
    <source>
        <strain evidence="4 5">SA3-5</strain>
    </source>
</reference>
<evidence type="ECO:0000259" key="3">
    <source>
        <dbReference type="PROSITE" id="PS51186"/>
    </source>
</evidence>
<dbReference type="SUPFAM" id="SSF55729">
    <property type="entry name" value="Acyl-CoA N-acyltransferases (Nat)"/>
    <property type="match status" value="1"/>
</dbReference>
<dbReference type="EMBL" id="JAQJZJ010000001">
    <property type="protein sequence ID" value="MDA7085041.1"/>
    <property type="molecule type" value="Genomic_DNA"/>
</dbReference>
<evidence type="ECO:0000256" key="1">
    <source>
        <dbReference type="ARBA" id="ARBA00022679"/>
    </source>
</evidence>
<keyword evidence="2" id="KW-0012">Acyltransferase</keyword>
<dbReference type="InterPro" id="IPR016181">
    <property type="entry name" value="Acyl_CoA_acyltransferase"/>
</dbReference>
<evidence type="ECO:0000256" key="2">
    <source>
        <dbReference type="ARBA" id="ARBA00023315"/>
    </source>
</evidence>
<protein>
    <submittedName>
        <fullName evidence="4">GNAT family N-acetyltransferase</fullName>
    </submittedName>
</protein>
<organism evidence="4 5">
    <name type="scientific">Pseudomonas aestuarii</name>
    <dbReference type="NCBI Taxonomy" id="3018340"/>
    <lineage>
        <taxon>Bacteria</taxon>
        <taxon>Pseudomonadati</taxon>
        <taxon>Pseudomonadota</taxon>
        <taxon>Gammaproteobacteria</taxon>
        <taxon>Pseudomonadales</taxon>
        <taxon>Pseudomonadaceae</taxon>
        <taxon>Pseudomonas</taxon>
    </lineage>
</organism>
<dbReference type="Proteomes" id="UP001212042">
    <property type="component" value="Unassembled WGS sequence"/>
</dbReference>